<organism evidence="2 3">
    <name type="scientific">Streptomyces alfalfae</name>
    <dbReference type="NCBI Taxonomy" id="1642299"/>
    <lineage>
        <taxon>Bacteria</taxon>
        <taxon>Bacillati</taxon>
        <taxon>Actinomycetota</taxon>
        <taxon>Actinomycetes</taxon>
        <taxon>Kitasatosporales</taxon>
        <taxon>Streptomycetaceae</taxon>
        <taxon>Streptomyces</taxon>
    </lineage>
</organism>
<keyword evidence="3" id="KW-1185">Reference proteome</keyword>
<feature type="region of interest" description="Disordered" evidence="1">
    <location>
        <begin position="98"/>
        <end position="118"/>
    </location>
</feature>
<feature type="compositionally biased region" description="Low complexity" evidence="1">
    <location>
        <begin position="102"/>
        <end position="118"/>
    </location>
</feature>
<evidence type="ECO:0008006" key="4">
    <source>
        <dbReference type="Google" id="ProtNLM"/>
    </source>
</evidence>
<dbReference type="Proteomes" id="UP000187191">
    <property type="component" value="Chromosome"/>
</dbReference>
<name>A0ABM6GVP0_9ACTN</name>
<accession>A0ABM6GVP0</accession>
<evidence type="ECO:0000256" key="1">
    <source>
        <dbReference type="SAM" id="MobiDB-lite"/>
    </source>
</evidence>
<sequence>MSKPNKKRYVLETVKAQYAEAVGGEEVEFEGPGGEVYSMPHPLFAPSEWTKAVDDAEDDEEMARAMLGDEQFERYTAAGGRPGDVNFIRLAAMEDMKGALKGGRPTRSSTSSGGTQKR</sequence>
<protein>
    <recommendedName>
        <fullName evidence="4">Tail assembly chaperone</fullName>
    </recommendedName>
</protein>
<dbReference type="EMBL" id="CP015588">
    <property type="protein sequence ID" value="APY88169.1"/>
    <property type="molecule type" value="Genomic_DNA"/>
</dbReference>
<dbReference type="RefSeq" id="WP_076686096.1">
    <property type="nucleotide sequence ID" value="NZ_CP015588.1"/>
</dbReference>
<evidence type="ECO:0000313" key="2">
    <source>
        <dbReference type="EMBL" id="APY88169.1"/>
    </source>
</evidence>
<evidence type="ECO:0000313" key="3">
    <source>
        <dbReference type="Proteomes" id="UP000187191"/>
    </source>
</evidence>
<proteinExistence type="predicted"/>
<reference evidence="2 3" key="1">
    <citation type="submission" date="2016-05" db="EMBL/GenBank/DDBJ databases">
        <authorList>
            <person name="Gu J."/>
        </authorList>
    </citation>
    <scope>NUCLEOTIDE SEQUENCE [LARGE SCALE GENOMIC DNA]</scope>
    <source>
        <strain evidence="2 3">ACCC40021</strain>
    </source>
</reference>
<gene>
    <name evidence="2" type="ORF">A7J05_22980</name>
</gene>